<dbReference type="PANTHER" id="PTHR22807">
    <property type="entry name" value="NOP2 YEAST -RELATED NOL1/NOP2/FMU SUN DOMAIN-CONTAINING"/>
    <property type="match status" value="1"/>
</dbReference>
<dbReference type="PANTHER" id="PTHR22807:SF53">
    <property type="entry name" value="RIBOSOMAL RNA SMALL SUBUNIT METHYLTRANSFERASE B-RELATED"/>
    <property type="match status" value="1"/>
</dbReference>
<evidence type="ECO:0000256" key="5">
    <source>
        <dbReference type="PROSITE-ProRule" id="PRU01023"/>
    </source>
</evidence>
<feature type="domain" description="SAM-dependent MTase RsmB/NOP-type" evidence="7">
    <location>
        <begin position="201"/>
        <end position="498"/>
    </location>
</feature>
<dbReference type="SUPFAM" id="SSF53335">
    <property type="entry name" value="S-adenosyl-L-methionine-dependent methyltransferases"/>
    <property type="match status" value="1"/>
</dbReference>
<keyword evidence="3 5" id="KW-0949">S-adenosyl-L-methionine</keyword>
<protein>
    <submittedName>
        <fullName evidence="8">rRNA small subunit methyltransferase B</fullName>
    </submittedName>
</protein>
<evidence type="ECO:0000256" key="1">
    <source>
        <dbReference type="ARBA" id="ARBA00022603"/>
    </source>
</evidence>
<dbReference type="InterPro" id="IPR029063">
    <property type="entry name" value="SAM-dependent_MTases_sf"/>
</dbReference>
<dbReference type="Gene3D" id="3.40.50.150">
    <property type="entry name" value="Vaccinia Virus protein VP39"/>
    <property type="match status" value="1"/>
</dbReference>
<evidence type="ECO:0000256" key="2">
    <source>
        <dbReference type="ARBA" id="ARBA00022679"/>
    </source>
</evidence>
<keyword evidence="2 5" id="KW-0808">Transferase</keyword>
<dbReference type="GO" id="GO:0008168">
    <property type="term" value="F:methyltransferase activity"/>
    <property type="evidence" value="ECO:0007669"/>
    <property type="project" value="UniProtKB-KW"/>
</dbReference>
<dbReference type="InterPro" id="IPR006027">
    <property type="entry name" value="NusB_RsmB_TIM44"/>
</dbReference>
<proteinExistence type="inferred from homology"/>
<evidence type="ECO:0000259" key="7">
    <source>
        <dbReference type="PROSITE" id="PS51686"/>
    </source>
</evidence>
<dbReference type="InterPro" id="IPR035926">
    <property type="entry name" value="NusB-like_sf"/>
</dbReference>
<feature type="binding site" evidence="5">
    <location>
        <position position="330"/>
    </location>
    <ligand>
        <name>S-adenosyl-L-methionine</name>
        <dbReference type="ChEBI" id="CHEBI:59789"/>
    </ligand>
</feature>
<name>A0ABY4YFC7_9MICO</name>
<feature type="active site" description="Nucleophile" evidence="5">
    <location>
        <position position="431"/>
    </location>
</feature>
<evidence type="ECO:0000313" key="9">
    <source>
        <dbReference type="Proteomes" id="UP001056535"/>
    </source>
</evidence>
<dbReference type="InterPro" id="IPR049560">
    <property type="entry name" value="MeTrfase_RsmB-F_NOP2_cat"/>
</dbReference>
<keyword evidence="9" id="KW-1185">Reference proteome</keyword>
<dbReference type="Gene3D" id="1.10.940.10">
    <property type="entry name" value="NusB-like"/>
    <property type="match status" value="1"/>
</dbReference>
<comment type="similarity">
    <text evidence="5">Belongs to the class I-like SAM-binding methyltransferase superfamily. RsmB/NOP family.</text>
</comment>
<reference evidence="8" key="1">
    <citation type="submission" date="2022-06" db="EMBL/GenBank/DDBJ databases">
        <title>Ornithinimicrobium JY.X270.</title>
        <authorList>
            <person name="Huang Y."/>
        </authorList>
    </citation>
    <scope>NUCLEOTIDE SEQUENCE</scope>
    <source>
        <strain evidence="8">JY.X270</strain>
    </source>
</reference>
<feature type="binding site" evidence="5">
    <location>
        <position position="360"/>
    </location>
    <ligand>
        <name>S-adenosyl-L-methionine</name>
        <dbReference type="ChEBI" id="CHEBI:59789"/>
    </ligand>
</feature>
<keyword evidence="4 5" id="KW-0694">RNA-binding</keyword>
<keyword evidence="1 5" id="KW-0489">Methyltransferase</keyword>
<feature type="binding site" evidence="5">
    <location>
        <position position="378"/>
    </location>
    <ligand>
        <name>S-adenosyl-L-methionine</name>
        <dbReference type="ChEBI" id="CHEBI:59789"/>
    </ligand>
</feature>
<accession>A0ABY4YFC7</accession>
<dbReference type="GO" id="GO:0032259">
    <property type="term" value="P:methylation"/>
    <property type="evidence" value="ECO:0007669"/>
    <property type="project" value="UniProtKB-KW"/>
</dbReference>
<dbReference type="PROSITE" id="PS51686">
    <property type="entry name" value="SAM_MT_RSMB_NOP"/>
    <property type="match status" value="1"/>
</dbReference>
<dbReference type="SUPFAM" id="SSF48013">
    <property type="entry name" value="NusB-like"/>
    <property type="match status" value="1"/>
</dbReference>
<dbReference type="Pfam" id="PF01189">
    <property type="entry name" value="Methyltr_RsmB-F"/>
    <property type="match status" value="1"/>
</dbReference>
<sequence length="498" mass="52627">MADDQRGRPSGSRSGRGRGPRQRSAQAPAQRARRGDPARDTAYAVMRAVADGGYANLVLPKALRTAGLHGRDAGFATELTYGTLRMQGLYDAVLDAAVDPPGRSIDPTVRDILRLGAHQLLAMRVPDHAAVSATVALARQHVGTGAGGFVNAVLRRVSERSRQEWLELVEASTTDPVERLALTHSHPAWIVRALRAALIGHGSSTAESVDMDLVALLEEHNRAAAPTLVARPGLGAEVELERAGATPDETAPTAWVMPSGDPGGLAVVRDGRAAVQDAGSQLLALALASVPVDGDAEPESWLDLCAGPGGKAGLLGAVAAQRGATLRANEVQPHRADLVRNTLAAVRHAHPGTVTVTVDDGREVGESDRGRYQRVLVDAPCTGLGALRRRPEARWRRTPKDLAELGPLQRDLLASAIEATATGGVVLYSTCSPHLAETQFVVQDVLRTRPDVTLEDVRPLLLDRAGNPLPDTGPGPTAQLWPHRHGTDGMFLALLRVG</sequence>
<feature type="binding site" evidence="5">
    <location>
        <begin position="305"/>
        <end position="311"/>
    </location>
    <ligand>
        <name>S-adenosyl-L-methionine</name>
        <dbReference type="ChEBI" id="CHEBI:59789"/>
    </ligand>
</feature>
<evidence type="ECO:0000256" key="3">
    <source>
        <dbReference type="ARBA" id="ARBA00022691"/>
    </source>
</evidence>
<gene>
    <name evidence="8" type="ORF">NF557_09845</name>
</gene>
<organism evidence="8 9">
    <name type="scientific">Ornithinimicrobium cryptoxanthini</name>
    <dbReference type="NCBI Taxonomy" id="2934161"/>
    <lineage>
        <taxon>Bacteria</taxon>
        <taxon>Bacillati</taxon>
        <taxon>Actinomycetota</taxon>
        <taxon>Actinomycetes</taxon>
        <taxon>Micrococcales</taxon>
        <taxon>Ornithinimicrobiaceae</taxon>
        <taxon>Ornithinimicrobium</taxon>
    </lineage>
</organism>
<dbReference type="RefSeq" id="WP_252619062.1">
    <property type="nucleotide sequence ID" value="NZ_CP099490.1"/>
</dbReference>
<dbReference type="Proteomes" id="UP001056535">
    <property type="component" value="Chromosome"/>
</dbReference>
<feature type="region of interest" description="Disordered" evidence="6">
    <location>
        <begin position="1"/>
        <end position="39"/>
    </location>
</feature>
<evidence type="ECO:0000256" key="6">
    <source>
        <dbReference type="SAM" id="MobiDB-lite"/>
    </source>
</evidence>
<evidence type="ECO:0000256" key="4">
    <source>
        <dbReference type="ARBA" id="ARBA00022884"/>
    </source>
</evidence>
<dbReference type="InterPro" id="IPR023267">
    <property type="entry name" value="RCMT"/>
</dbReference>
<dbReference type="InterPro" id="IPR001678">
    <property type="entry name" value="MeTrfase_RsmB-F_NOP2_dom"/>
</dbReference>
<dbReference type="Pfam" id="PF01029">
    <property type="entry name" value="NusB"/>
    <property type="match status" value="1"/>
</dbReference>
<evidence type="ECO:0000313" key="8">
    <source>
        <dbReference type="EMBL" id="USQ74960.1"/>
    </source>
</evidence>
<dbReference type="EMBL" id="CP099490">
    <property type="protein sequence ID" value="USQ74960.1"/>
    <property type="molecule type" value="Genomic_DNA"/>
</dbReference>
<dbReference type="PRINTS" id="PR02008">
    <property type="entry name" value="RCMTFAMILY"/>
</dbReference>